<sequence length="86" mass="9430">MTPVHSTSPASLLTVMRSGHVYLFGLMTVIDESKPASPNHLHLDPVSIAIIAEGGTVMEDLQNLPQALFASSLDFYMLYTWNTLKP</sequence>
<name>A0ABN9GNI7_9NEOB</name>
<keyword evidence="2" id="KW-1185">Reference proteome</keyword>
<accession>A0ABN9GNI7</accession>
<gene>
    <name evidence="1" type="ORF">SPARVUS_LOCUS14479673</name>
</gene>
<reference evidence="1" key="1">
    <citation type="submission" date="2023-05" db="EMBL/GenBank/DDBJ databases">
        <authorList>
            <person name="Stuckert A."/>
        </authorList>
    </citation>
    <scope>NUCLEOTIDE SEQUENCE</scope>
</reference>
<evidence type="ECO:0000313" key="1">
    <source>
        <dbReference type="EMBL" id="CAI9611009.1"/>
    </source>
</evidence>
<dbReference type="EMBL" id="CATNWA010019057">
    <property type="protein sequence ID" value="CAI9611009.1"/>
    <property type="molecule type" value="Genomic_DNA"/>
</dbReference>
<protein>
    <submittedName>
        <fullName evidence="1">Uncharacterized protein</fullName>
    </submittedName>
</protein>
<organism evidence="1 2">
    <name type="scientific">Staurois parvus</name>
    <dbReference type="NCBI Taxonomy" id="386267"/>
    <lineage>
        <taxon>Eukaryota</taxon>
        <taxon>Metazoa</taxon>
        <taxon>Chordata</taxon>
        <taxon>Craniata</taxon>
        <taxon>Vertebrata</taxon>
        <taxon>Euteleostomi</taxon>
        <taxon>Amphibia</taxon>
        <taxon>Batrachia</taxon>
        <taxon>Anura</taxon>
        <taxon>Neobatrachia</taxon>
        <taxon>Ranoidea</taxon>
        <taxon>Ranidae</taxon>
        <taxon>Staurois</taxon>
    </lineage>
</organism>
<proteinExistence type="predicted"/>
<dbReference type="Proteomes" id="UP001162483">
    <property type="component" value="Unassembled WGS sequence"/>
</dbReference>
<comment type="caution">
    <text evidence="1">The sequence shown here is derived from an EMBL/GenBank/DDBJ whole genome shotgun (WGS) entry which is preliminary data.</text>
</comment>
<evidence type="ECO:0000313" key="2">
    <source>
        <dbReference type="Proteomes" id="UP001162483"/>
    </source>
</evidence>